<evidence type="ECO:0000313" key="3">
    <source>
        <dbReference type="Proteomes" id="UP000050836"/>
    </source>
</evidence>
<protein>
    <submittedName>
        <fullName evidence="2">Pectate lyase</fullName>
    </submittedName>
</protein>
<dbReference type="GO" id="GO:0016829">
    <property type="term" value="F:lyase activity"/>
    <property type="evidence" value="ECO:0007669"/>
    <property type="project" value="UniProtKB-KW"/>
</dbReference>
<organism evidence="2 3">
    <name type="scientific">Stenotrophomonas pictorum JCM 9942</name>
    <dbReference type="NCBI Taxonomy" id="1236960"/>
    <lineage>
        <taxon>Bacteria</taxon>
        <taxon>Pseudomonadati</taxon>
        <taxon>Pseudomonadota</taxon>
        <taxon>Gammaproteobacteria</taxon>
        <taxon>Lysobacterales</taxon>
        <taxon>Lysobacteraceae</taxon>
        <taxon>Stenotrophomonas</taxon>
    </lineage>
</organism>
<gene>
    <name evidence="2" type="ORF">ARC78_05275</name>
</gene>
<dbReference type="AlphaFoldDB" id="A0A0R0AHT2"/>
<sequence>MLRFLRALLLATLLTPAATVHAAAPTDPQAETMLLLQTASGGWSKHYRGKAVDYRRPLSAVERDALRAPGRKDDATLDNKATTSEIRYLLQAHARTGNPAYLQAARRGVSYLLAAQYPNGGWPQYYPDRSFYRHQITFNDDAMTRVLELLQDIVESRDEAALLAPEFGSAAQAALARGLDCVLATQVRIEGLPTLWAAQYDEVTLLPAKARSYELPSLAVAESVGVLRLLMRQRDPSPAQVAAVEAGVRWLQAHRLPDVALERVDAPEQESGRDVRIVQRPGASLWARFYDLQHQQPMFVNRDGVQVAQFAAIPNERRVGYAWYGVWPEKLLRSEWPAWRARWGVSPHGAPAPAVQ</sequence>
<evidence type="ECO:0000313" key="2">
    <source>
        <dbReference type="EMBL" id="KRG44589.1"/>
    </source>
</evidence>
<feature type="chain" id="PRO_5006390789" evidence="1">
    <location>
        <begin position="23"/>
        <end position="356"/>
    </location>
</feature>
<accession>A0A0R0AHT2</accession>
<reference evidence="2 3" key="1">
    <citation type="submission" date="2015-10" db="EMBL/GenBank/DDBJ databases">
        <title>Genome sequencing and analysis of members of genus Stenotrophomonas.</title>
        <authorList>
            <person name="Patil P.P."/>
            <person name="Midha S."/>
            <person name="Patil P.B."/>
        </authorList>
    </citation>
    <scope>NUCLEOTIDE SEQUENCE [LARGE SCALE GENOMIC DNA]</scope>
    <source>
        <strain evidence="2 3">JCM 9942</strain>
    </source>
</reference>
<keyword evidence="2" id="KW-0456">Lyase</keyword>
<dbReference type="Proteomes" id="UP000050836">
    <property type="component" value="Unassembled WGS sequence"/>
</dbReference>
<dbReference type="NCBIfam" id="TIGR02474">
    <property type="entry name" value="pec_lyase"/>
    <property type="match status" value="1"/>
</dbReference>
<dbReference type="EMBL" id="LLXS01000007">
    <property type="protein sequence ID" value="KRG44589.1"/>
    <property type="molecule type" value="Genomic_DNA"/>
</dbReference>
<comment type="caution">
    <text evidence="2">The sequence shown here is derived from an EMBL/GenBank/DDBJ whole genome shotgun (WGS) entry which is preliminary data.</text>
</comment>
<name>A0A0R0AHT2_9GAMM</name>
<dbReference type="InterPro" id="IPR012669">
    <property type="entry name" value="Pectate_lyase"/>
</dbReference>
<keyword evidence="1" id="KW-0732">Signal</keyword>
<keyword evidence="3" id="KW-1185">Reference proteome</keyword>
<proteinExistence type="predicted"/>
<dbReference type="Pfam" id="PF09492">
    <property type="entry name" value="Pec_lyase"/>
    <property type="match status" value="1"/>
</dbReference>
<dbReference type="Gene3D" id="1.50.10.20">
    <property type="match status" value="1"/>
</dbReference>
<dbReference type="SUPFAM" id="SSF81853">
    <property type="entry name" value="Family 10 polysaccharide lyase"/>
    <property type="match status" value="1"/>
</dbReference>
<evidence type="ECO:0000256" key="1">
    <source>
        <dbReference type="SAM" id="SignalP"/>
    </source>
</evidence>
<feature type="signal peptide" evidence="1">
    <location>
        <begin position="1"/>
        <end position="22"/>
    </location>
</feature>